<comment type="caution">
    <text evidence="2">The sequence shown here is derived from an EMBL/GenBank/DDBJ whole genome shotgun (WGS) entry which is preliminary data.</text>
</comment>
<reference evidence="2 3" key="1">
    <citation type="submission" date="2019-08" db="EMBL/GenBank/DDBJ databases">
        <title>In-depth cultivation of the pig gut microbiome towards novel bacterial diversity and tailored functional studies.</title>
        <authorList>
            <person name="Wylensek D."/>
            <person name="Hitch T.C.A."/>
            <person name="Clavel T."/>
        </authorList>
    </citation>
    <scope>NUCLEOTIDE SEQUENCE [LARGE SCALE GENOMIC DNA]</scope>
    <source>
        <strain evidence="3">WCA-380-WT-3B3</strain>
    </source>
</reference>
<evidence type="ECO:0000313" key="3">
    <source>
        <dbReference type="Proteomes" id="UP000430222"/>
    </source>
</evidence>
<protein>
    <submittedName>
        <fullName evidence="2">Uncharacterized protein</fullName>
    </submittedName>
</protein>
<name>A0A6I2UTW6_9FIRM</name>
<dbReference type="AlphaFoldDB" id="A0A6I2UTW6"/>
<keyword evidence="1" id="KW-0812">Transmembrane</keyword>
<feature type="transmembrane region" description="Helical" evidence="1">
    <location>
        <begin position="9"/>
        <end position="33"/>
    </location>
</feature>
<organism evidence="2 3">
    <name type="scientific">Selenomonas montiformis</name>
    <dbReference type="NCBI Taxonomy" id="2652285"/>
    <lineage>
        <taxon>Bacteria</taxon>
        <taxon>Bacillati</taxon>
        <taxon>Bacillota</taxon>
        <taxon>Negativicutes</taxon>
        <taxon>Selenomonadales</taxon>
        <taxon>Selenomonadaceae</taxon>
        <taxon>Selenomonas</taxon>
    </lineage>
</organism>
<proteinExistence type="predicted"/>
<keyword evidence="3" id="KW-1185">Reference proteome</keyword>
<evidence type="ECO:0000313" key="2">
    <source>
        <dbReference type="EMBL" id="MSV24657.1"/>
    </source>
</evidence>
<keyword evidence="1" id="KW-0472">Membrane</keyword>
<keyword evidence="1" id="KW-1133">Transmembrane helix</keyword>
<evidence type="ECO:0000256" key="1">
    <source>
        <dbReference type="SAM" id="Phobius"/>
    </source>
</evidence>
<gene>
    <name evidence="2" type="ORF">FYJ78_05560</name>
</gene>
<accession>A0A6I2UTW6</accession>
<dbReference type="RefSeq" id="WP_154620428.1">
    <property type="nucleotide sequence ID" value="NZ_VUNL01000005.1"/>
</dbReference>
<sequence>MKKYDKEDWVLRLCVAGLVVVFGGLAAGWLFLWQIAVQEDISREEYVRLSQEIVEQSRTQPACMAPDEP</sequence>
<dbReference type="EMBL" id="VUNL01000005">
    <property type="protein sequence ID" value="MSV24657.1"/>
    <property type="molecule type" value="Genomic_DNA"/>
</dbReference>
<dbReference type="Proteomes" id="UP000430222">
    <property type="component" value="Unassembled WGS sequence"/>
</dbReference>